<keyword evidence="3" id="KW-1185">Reference proteome</keyword>
<reference evidence="2" key="1">
    <citation type="journal article" date="2020" name="Stud. Mycol.">
        <title>101 Dothideomycetes genomes: a test case for predicting lifestyles and emergence of pathogens.</title>
        <authorList>
            <person name="Haridas S."/>
            <person name="Albert R."/>
            <person name="Binder M."/>
            <person name="Bloem J."/>
            <person name="Labutti K."/>
            <person name="Salamov A."/>
            <person name="Andreopoulos B."/>
            <person name="Baker S."/>
            <person name="Barry K."/>
            <person name="Bills G."/>
            <person name="Bluhm B."/>
            <person name="Cannon C."/>
            <person name="Castanera R."/>
            <person name="Culley D."/>
            <person name="Daum C."/>
            <person name="Ezra D."/>
            <person name="Gonzalez J."/>
            <person name="Henrissat B."/>
            <person name="Kuo A."/>
            <person name="Liang C."/>
            <person name="Lipzen A."/>
            <person name="Lutzoni F."/>
            <person name="Magnuson J."/>
            <person name="Mondo S."/>
            <person name="Nolan M."/>
            <person name="Ohm R."/>
            <person name="Pangilinan J."/>
            <person name="Park H.-J."/>
            <person name="Ramirez L."/>
            <person name="Alfaro M."/>
            <person name="Sun H."/>
            <person name="Tritt A."/>
            <person name="Yoshinaga Y."/>
            <person name="Zwiers L.-H."/>
            <person name="Turgeon B."/>
            <person name="Goodwin S."/>
            <person name="Spatafora J."/>
            <person name="Crous P."/>
            <person name="Grigoriev I."/>
        </authorList>
    </citation>
    <scope>NUCLEOTIDE SEQUENCE</scope>
    <source>
        <strain evidence="2">CBS 116005</strain>
    </source>
</reference>
<accession>A0A6G1LNQ5</accession>
<evidence type="ECO:0000313" key="2">
    <source>
        <dbReference type="EMBL" id="KAF2774547.1"/>
    </source>
</evidence>
<gene>
    <name evidence="2" type="ORF">EJ03DRAFT_8589</name>
</gene>
<evidence type="ECO:0000313" key="3">
    <source>
        <dbReference type="Proteomes" id="UP000799436"/>
    </source>
</evidence>
<organism evidence="2 3">
    <name type="scientific">Teratosphaeria nubilosa</name>
    <dbReference type="NCBI Taxonomy" id="161662"/>
    <lineage>
        <taxon>Eukaryota</taxon>
        <taxon>Fungi</taxon>
        <taxon>Dikarya</taxon>
        <taxon>Ascomycota</taxon>
        <taxon>Pezizomycotina</taxon>
        <taxon>Dothideomycetes</taxon>
        <taxon>Dothideomycetidae</taxon>
        <taxon>Mycosphaerellales</taxon>
        <taxon>Teratosphaeriaceae</taxon>
        <taxon>Teratosphaeria</taxon>
    </lineage>
</organism>
<evidence type="ECO:0000256" key="1">
    <source>
        <dbReference type="SAM" id="MobiDB-lite"/>
    </source>
</evidence>
<dbReference type="Proteomes" id="UP000799436">
    <property type="component" value="Unassembled WGS sequence"/>
</dbReference>
<feature type="region of interest" description="Disordered" evidence="1">
    <location>
        <begin position="204"/>
        <end position="223"/>
    </location>
</feature>
<feature type="compositionally biased region" description="Low complexity" evidence="1">
    <location>
        <begin position="25"/>
        <end position="34"/>
    </location>
</feature>
<protein>
    <submittedName>
        <fullName evidence="2">Uncharacterized protein</fullName>
    </submittedName>
</protein>
<dbReference type="AlphaFoldDB" id="A0A6G1LNQ5"/>
<name>A0A6G1LNQ5_9PEZI</name>
<proteinExistence type="predicted"/>
<dbReference type="EMBL" id="ML995808">
    <property type="protein sequence ID" value="KAF2774547.1"/>
    <property type="molecule type" value="Genomic_DNA"/>
</dbReference>
<sequence length="223" mass="24023">MLDQTLTRRVGSSMLDRQSDVNVVSSSGTAESSSQQVHTALDNAFSTRTSSAPGAKPHVGGGAYVFESQRAQGLAERMLNVSAAPASSFRGKYEPDSSVPSDTVQSSSQQFNTRPAFDTTILQGASNQSYTLPSTNTTGPYAGFQSHHSMQTPPLAMHPHMHYRAADLQDQLSELVDAEGVAHPGWKSMGLGGWREYTKGADTRFREPYKPGDPLVLPPLPKQ</sequence>
<feature type="region of interest" description="Disordered" evidence="1">
    <location>
        <begin position="1"/>
        <end position="39"/>
    </location>
</feature>